<evidence type="ECO:0000313" key="6">
    <source>
        <dbReference type="Proteomes" id="UP000518681"/>
    </source>
</evidence>
<reference evidence="3 6" key="2">
    <citation type="submission" date="2020-08" db="EMBL/GenBank/DDBJ databases">
        <title>Genomic Encyclopedia of Type Strains, Phase IV (KMG-V): Genome sequencing to study the core and pangenomes of soil and plant-associated prokaryotes.</title>
        <authorList>
            <person name="Whitman W."/>
        </authorList>
    </citation>
    <scope>NUCLEOTIDE SEQUENCE [LARGE SCALE GENOMIC DNA]</scope>
    <source>
        <strain evidence="3 6">SEMIA 4013</strain>
    </source>
</reference>
<gene>
    <name evidence="3" type="ORF">GGD69_006895</name>
    <name evidence="2" type="ORF">OI25_987</name>
    <name evidence="4" type="ORF">ParKJ_11820</name>
</gene>
<keyword evidence="1" id="KW-1133">Transmembrane helix</keyword>
<dbReference type="Proteomes" id="UP000518681">
    <property type="component" value="Unassembled WGS sequence"/>
</dbReference>
<dbReference type="Proteomes" id="UP000032614">
    <property type="component" value="Chromosome 1"/>
</dbReference>
<evidence type="ECO:0000313" key="4">
    <source>
        <dbReference type="EMBL" id="MDT8838102.1"/>
    </source>
</evidence>
<evidence type="ECO:0000313" key="2">
    <source>
        <dbReference type="EMBL" id="AJZ58876.1"/>
    </source>
</evidence>
<sequence>MIQMMMSTIGGVPSERAAQQRQALMLRKSVGFAIVLSGWTVIVAQALQHTLGA</sequence>
<evidence type="ECO:0000313" key="3">
    <source>
        <dbReference type="EMBL" id="MBB6205998.1"/>
    </source>
</evidence>
<dbReference type="EMBL" id="JANSLM010000003">
    <property type="protein sequence ID" value="MDT8838102.1"/>
    <property type="molecule type" value="Genomic_DNA"/>
</dbReference>
<protein>
    <submittedName>
        <fullName evidence="4">Uncharacterized protein</fullName>
    </submittedName>
</protein>
<dbReference type="GeneID" id="66521216"/>
<keyword evidence="1" id="KW-0472">Membrane</keyword>
<dbReference type="KEGG" id="bfn:OI25_987"/>
<dbReference type="AlphaFoldDB" id="A0AAP1PPV3"/>
<dbReference type="EMBL" id="CP010026">
    <property type="protein sequence ID" value="AJZ58876.1"/>
    <property type="molecule type" value="Genomic_DNA"/>
</dbReference>
<proteinExistence type="predicted"/>
<keyword evidence="1" id="KW-0812">Transmembrane</keyword>
<organism evidence="4 7">
    <name type="scientific">Paraburkholderia fungorum</name>
    <dbReference type="NCBI Taxonomy" id="134537"/>
    <lineage>
        <taxon>Bacteria</taxon>
        <taxon>Pseudomonadati</taxon>
        <taxon>Pseudomonadota</taxon>
        <taxon>Betaproteobacteria</taxon>
        <taxon>Burkholderiales</taxon>
        <taxon>Burkholderiaceae</taxon>
        <taxon>Paraburkholderia</taxon>
    </lineage>
</organism>
<dbReference type="RefSeq" id="WP_167346780.1">
    <property type="nucleotide sequence ID" value="NZ_CADFGE010000014.1"/>
</dbReference>
<feature type="transmembrane region" description="Helical" evidence="1">
    <location>
        <begin position="29"/>
        <end position="47"/>
    </location>
</feature>
<accession>A0AAP1PPV3</accession>
<reference evidence="2 5" key="1">
    <citation type="journal article" date="2015" name="Genome Announc.">
        <title>Complete genome sequences for 59 burkholderia isolates, both pathogenic and near neighbor.</title>
        <authorList>
            <person name="Johnson S.L."/>
            <person name="Bishop-Lilly K.A."/>
            <person name="Ladner J.T."/>
            <person name="Daligault H.E."/>
            <person name="Davenport K.W."/>
            <person name="Jaissle J."/>
            <person name="Frey K.G."/>
            <person name="Koroleva G.I."/>
            <person name="Bruce D.C."/>
            <person name="Coyne S.R."/>
            <person name="Broomall S.M."/>
            <person name="Li P.E."/>
            <person name="Teshima H."/>
            <person name="Gibbons H.S."/>
            <person name="Palacios G.F."/>
            <person name="Rosenzweig C.N."/>
            <person name="Redden C.L."/>
            <person name="Xu Y."/>
            <person name="Minogue T.D."/>
            <person name="Chain P.S."/>
        </authorList>
    </citation>
    <scope>NUCLEOTIDE SEQUENCE [LARGE SCALE GENOMIC DNA]</scope>
    <source>
        <strain evidence="2 5">ATCC BAA-463</strain>
    </source>
</reference>
<reference evidence="4" key="3">
    <citation type="submission" date="2022-08" db="EMBL/GenBank/DDBJ databases">
        <authorList>
            <person name="Kim S.-J."/>
        </authorList>
    </citation>
    <scope>NUCLEOTIDE SEQUENCE</scope>
    <source>
        <strain evidence="4">KJ</strain>
    </source>
</reference>
<dbReference type="Proteomes" id="UP001246473">
    <property type="component" value="Unassembled WGS sequence"/>
</dbReference>
<evidence type="ECO:0000313" key="7">
    <source>
        <dbReference type="Proteomes" id="UP001246473"/>
    </source>
</evidence>
<dbReference type="EMBL" id="JACIIK010000015">
    <property type="protein sequence ID" value="MBB6205998.1"/>
    <property type="molecule type" value="Genomic_DNA"/>
</dbReference>
<evidence type="ECO:0000313" key="5">
    <source>
        <dbReference type="Proteomes" id="UP000032614"/>
    </source>
</evidence>
<name>A0AAP1PPV3_9BURK</name>
<evidence type="ECO:0000256" key="1">
    <source>
        <dbReference type="SAM" id="Phobius"/>
    </source>
</evidence>